<dbReference type="Gene3D" id="3.40.50.300">
    <property type="entry name" value="P-loop containing nucleotide triphosphate hydrolases"/>
    <property type="match status" value="1"/>
</dbReference>
<dbReference type="InterPro" id="IPR027417">
    <property type="entry name" value="P-loop_NTPase"/>
</dbReference>
<dbReference type="GO" id="GO:0005524">
    <property type="term" value="F:ATP binding"/>
    <property type="evidence" value="ECO:0007669"/>
    <property type="project" value="InterPro"/>
</dbReference>
<dbReference type="PANTHER" id="PTHR40396">
    <property type="entry name" value="ATPASE-LIKE PROTEIN"/>
    <property type="match status" value="1"/>
</dbReference>
<dbReference type="GO" id="GO:0016887">
    <property type="term" value="F:ATP hydrolysis activity"/>
    <property type="evidence" value="ECO:0007669"/>
    <property type="project" value="InterPro"/>
</dbReference>
<dbReference type="HOGENOM" id="CLU_707424_0_0_4"/>
<organism evidence="2 3">
    <name type="scientific">Polynucleobacter asymbioticus (strain DSM 18221 / CIP 109841 / QLW-P1DMWA-1)</name>
    <name type="common">Polynucleobacter necessarius subsp. asymbioticus</name>
    <dbReference type="NCBI Taxonomy" id="312153"/>
    <lineage>
        <taxon>Bacteria</taxon>
        <taxon>Pseudomonadati</taxon>
        <taxon>Pseudomonadota</taxon>
        <taxon>Betaproteobacteria</taxon>
        <taxon>Burkholderiales</taxon>
        <taxon>Burkholderiaceae</taxon>
        <taxon>Polynucleobacter</taxon>
    </lineage>
</organism>
<dbReference type="Pfam" id="PF13304">
    <property type="entry name" value="AAA_21"/>
    <property type="match status" value="1"/>
</dbReference>
<dbReference type="EMBL" id="CP000655">
    <property type="protein sequence ID" value="ABP34334.1"/>
    <property type="molecule type" value="Genomic_DNA"/>
</dbReference>
<name>A4SXX0_POLAQ</name>
<dbReference type="PANTHER" id="PTHR40396:SF1">
    <property type="entry name" value="ATPASE AAA-TYPE CORE DOMAIN-CONTAINING PROTEIN"/>
    <property type="match status" value="1"/>
</dbReference>
<keyword evidence="3" id="KW-1185">Reference proteome</keyword>
<evidence type="ECO:0000313" key="2">
    <source>
        <dbReference type="EMBL" id="ABP34334.1"/>
    </source>
</evidence>
<dbReference type="SUPFAM" id="SSF52540">
    <property type="entry name" value="P-loop containing nucleoside triphosphate hydrolases"/>
    <property type="match status" value="1"/>
</dbReference>
<evidence type="ECO:0000313" key="3">
    <source>
        <dbReference type="Proteomes" id="UP000000231"/>
    </source>
</evidence>
<dbReference type="AlphaFoldDB" id="A4SXX0"/>
<reference evidence="2 3" key="1">
    <citation type="journal article" date="2012" name="Stand. Genomic Sci.">
        <title>Complete genome sequence of Polynucleobacter necessarius subsp. asymbioticus type strain (QLW-P1DMWA-1(T)).</title>
        <authorList>
            <person name="Meincke L."/>
            <person name="Copeland A."/>
            <person name="Lapidus A."/>
            <person name="Lucas S."/>
            <person name="Berry K.W."/>
            <person name="Del Rio T.G."/>
            <person name="Hammon N."/>
            <person name="Dalin E."/>
            <person name="Tice H."/>
            <person name="Pitluck S."/>
            <person name="Richardson P."/>
            <person name="Bruce D."/>
            <person name="Goodwin L."/>
            <person name="Han C."/>
            <person name="Tapia R."/>
            <person name="Detter J.C."/>
            <person name="Schmutz J."/>
            <person name="Brettin T."/>
            <person name="Larimer F."/>
            <person name="Land M."/>
            <person name="Hauser L."/>
            <person name="Kyrpides N.C."/>
            <person name="Ivanova N."/>
            <person name="Goker M."/>
            <person name="Woyke T."/>
            <person name="Wu Q.L."/>
            <person name="Pockl M."/>
            <person name="Hahn M.W."/>
            <person name="Klenk H.P."/>
        </authorList>
    </citation>
    <scope>NUCLEOTIDE SEQUENCE [LARGE SCALE GENOMIC DNA]</scope>
    <source>
        <strain evidence="3">DSM 18221 / CIP 109841 / QLW-P1DMWA-1</strain>
    </source>
</reference>
<gene>
    <name evidence="2" type="ordered locus">Pnuc_1118</name>
</gene>
<dbReference type="RefSeq" id="WP_011902959.1">
    <property type="nucleotide sequence ID" value="NC_009379.1"/>
</dbReference>
<protein>
    <submittedName>
        <fullName evidence="2">SMC domain protein</fullName>
    </submittedName>
</protein>
<dbReference type="Proteomes" id="UP000000231">
    <property type="component" value="Chromosome"/>
</dbReference>
<dbReference type="eggNOG" id="COG1106">
    <property type="taxonomic scope" value="Bacteria"/>
</dbReference>
<accession>A4SXX0</accession>
<evidence type="ECO:0000259" key="1">
    <source>
        <dbReference type="Pfam" id="PF13304"/>
    </source>
</evidence>
<feature type="domain" description="ATPase AAA-type core" evidence="1">
    <location>
        <begin position="43"/>
        <end position="322"/>
    </location>
</feature>
<dbReference type="InterPro" id="IPR003959">
    <property type="entry name" value="ATPase_AAA_core"/>
</dbReference>
<dbReference type="GeneID" id="31481497"/>
<sequence>MLTKFEVENFRGFKNRFIFDLSEIKNYEFNSDCINNGIVNKAMIYGKNGCGKSNLGYAIFDLISHLTDKFVPRHEYIANYLHAELSGAPARFRYAFKFDGTNIDYFCEKVGVNEVVFEELKIDGETVVLYKVGEPIQIDLVGAESLNRDLGATKISALKYIKNNAVLDKSPANDALKKLFNFIDGMLFFRSVDERTFIGNQAAGDDILKNILNKGNLKDFEEFLNAANVECELATIEVNGQEEVVFKFGDKTLNFWQGASTGTKSLSLFYYWLQLLNDGQVSLVFVDEFDAFYHYKLSEFIVEKLKDANAQVVLTTHNTSLMTNDLMRPDCCFVMEDKVITPFSRMTDKELRFAHNIEKMYKAGAFGG</sequence>
<dbReference type="KEGG" id="pnu:Pnuc_1118"/>
<proteinExistence type="predicted"/>